<keyword evidence="1" id="KW-0479">Metal-binding</keyword>
<dbReference type="EMBL" id="JAAECE010000008">
    <property type="protein sequence ID" value="KAF1797822.1"/>
    <property type="molecule type" value="Genomic_DNA"/>
</dbReference>
<evidence type="ECO:0000256" key="1">
    <source>
        <dbReference type="PROSITE-ProRule" id="PRU00042"/>
    </source>
</evidence>
<evidence type="ECO:0000256" key="2">
    <source>
        <dbReference type="SAM" id="Phobius"/>
    </source>
</evidence>
<evidence type="ECO:0000259" key="3">
    <source>
        <dbReference type="PROSITE" id="PS50157"/>
    </source>
</evidence>
<dbReference type="PROSITE" id="PS50157">
    <property type="entry name" value="ZINC_FINGER_C2H2_2"/>
    <property type="match status" value="1"/>
</dbReference>
<dbReference type="PROSITE" id="PS00028">
    <property type="entry name" value="ZINC_FINGER_C2H2_1"/>
    <property type="match status" value="1"/>
</dbReference>
<sequence>MLMTALQQVFRCDQCNRPLFQEEALNRHMIHFHNPVCISLIFIFFALLTLFAEQSLSMCCSGVQQNLFNKHCFATSYPARPFERTRCKYYCSLLQTFADLSKSRALYAHNLVVLRLSTLIVTCWLICG</sequence>
<evidence type="ECO:0000313" key="5">
    <source>
        <dbReference type="Proteomes" id="UP000469890"/>
    </source>
</evidence>
<evidence type="ECO:0000313" key="4">
    <source>
        <dbReference type="EMBL" id="KAF1797822.1"/>
    </source>
</evidence>
<dbReference type="Proteomes" id="UP000469890">
    <property type="component" value="Unassembled WGS sequence"/>
</dbReference>
<name>A0A8H4EX86_MUCCL</name>
<feature type="transmembrane region" description="Helical" evidence="2">
    <location>
        <begin position="106"/>
        <end position="127"/>
    </location>
</feature>
<keyword evidence="2" id="KW-0472">Membrane</keyword>
<dbReference type="AlphaFoldDB" id="A0A8H4EX86"/>
<dbReference type="InterPro" id="IPR013087">
    <property type="entry name" value="Znf_C2H2_type"/>
</dbReference>
<organism evidence="4 5">
    <name type="scientific">Mucor circinelloides f. lusitanicus</name>
    <name type="common">Mucor racemosus var. lusitanicus</name>
    <dbReference type="NCBI Taxonomy" id="29924"/>
    <lineage>
        <taxon>Eukaryota</taxon>
        <taxon>Fungi</taxon>
        <taxon>Fungi incertae sedis</taxon>
        <taxon>Mucoromycota</taxon>
        <taxon>Mucoromycotina</taxon>
        <taxon>Mucoromycetes</taxon>
        <taxon>Mucorales</taxon>
        <taxon>Mucorineae</taxon>
        <taxon>Mucoraceae</taxon>
        <taxon>Mucor</taxon>
    </lineage>
</organism>
<accession>A0A8H4EX86</accession>
<proteinExistence type="predicted"/>
<feature type="domain" description="C2H2-type" evidence="3">
    <location>
        <begin position="10"/>
        <end position="33"/>
    </location>
</feature>
<reference evidence="4 5" key="1">
    <citation type="submission" date="2019-09" db="EMBL/GenBank/DDBJ databases">
        <authorList>
            <consortium name="DOE Joint Genome Institute"/>
            <person name="Mondo S.J."/>
            <person name="Navarro-Mendoza M.I."/>
            <person name="Perez-Arques C."/>
            <person name="Panchal S."/>
            <person name="Nicolas F.E."/>
            <person name="Ganguly P."/>
            <person name="Pangilinan J."/>
            <person name="Grigoriev I."/>
            <person name="Heitman J."/>
            <person name="Sanya K."/>
            <person name="Garre V."/>
        </authorList>
    </citation>
    <scope>NUCLEOTIDE SEQUENCE [LARGE SCALE GENOMIC DNA]</scope>
    <source>
        <strain evidence="4 5">MU402</strain>
    </source>
</reference>
<gene>
    <name evidence="4" type="ORF">FB192DRAFT_1164003</name>
</gene>
<keyword evidence="2" id="KW-1133">Transmembrane helix</keyword>
<feature type="transmembrane region" description="Helical" evidence="2">
    <location>
        <begin position="32"/>
        <end position="52"/>
    </location>
</feature>
<protein>
    <recommendedName>
        <fullName evidence="3">C2H2-type domain-containing protein</fullName>
    </recommendedName>
</protein>
<comment type="caution">
    <text evidence="4">The sequence shown here is derived from an EMBL/GenBank/DDBJ whole genome shotgun (WGS) entry which is preliminary data.</text>
</comment>
<dbReference type="GO" id="GO:0008270">
    <property type="term" value="F:zinc ion binding"/>
    <property type="evidence" value="ECO:0007669"/>
    <property type="project" value="UniProtKB-KW"/>
</dbReference>
<keyword evidence="1" id="KW-0863">Zinc-finger</keyword>
<keyword evidence="1" id="KW-0862">Zinc</keyword>
<keyword evidence="2" id="KW-0812">Transmembrane</keyword>